<evidence type="ECO:0000259" key="1">
    <source>
        <dbReference type="Pfam" id="PF04101"/>
    </source>
</evidence>
<dbReference type="InterPro" id="IPR007235">
    <property type="entry name" value="Glyco_trans_28_C"/>
</dbReference>
<keyword evidence="3" id="KW-1185">Reference proteome</keyword>
<gene>
    <name evidence="2" type="primary">pseG</name>
    <name evidence="2" type="ORF">VVD49_20470</name>
</gene>
<dbReference type="Proteomes" id="UP001331561">
    <property type="component" value="Unassembled WGS sequence"/>
</dbReference>
<organism evidence="2 3">
    <name type="scientific">Uliginosibacterium silvisoli</name>
    <dbReference type="NCBI Taxonomy" id="3114758"/>
    <lineage>
        <taxon>Bacteria</taxon>
        <taxon>Pseudomonadati</taxon>
        <taxon>Pseudomonadota</taxon>
        <taxon>Betaproteobacteria</taxon>
        <taxon>Rhodocyclales</taxon>
        <taxon>Zoogloeaceae</taxon>
        <taxon>Uliginosibacterium</taxon>
    </lineage>
</organism>
<dbReference type="EMBL" id="JAYXHS010000004">
    <property type="protein sequence ID" value="MEC5388120.1"/>
    <property type="molecule type" value="Genomic_DNA"/>
</dbReference>
<reference evidence="2 3" key="1">
    <citation type="submission" date="2024-01" db="EMBL/GenBank/DDBJ databases">
        <title>Uliginosibacterium soil sp. nov.</title>
        <authorList>
            <person name="Lv Y."/>
        </authorList>
    </citation>
    <scope>NUCLEOTIDE SEQUENCE [LARGE SCALE GENOMIC DNA]</scope>
    <source>
        <strain evidence="2 3">H3</strain>
    </source>
</reference>
<comment type="caution">
    <text evidence="2">The sequence shown here is derived from an EMBL/GenBank/DDBJ whole genome shotgun (WGS) entry which is preliminary data.</text>
</comment>
<dbReference type="GO" id="GO:0016787">
    <property type="term" value="F:hydrolase activity"/>
    <property type="evidence" value="ECO:0007669"/>
    <property type="project" value="UniProtKB-KW"/>
</dbReference>
<dbReference type="RefSeq" id="WP_327601088.1">
    <property type="nucleotide sequence ID" value="NZ_JAYXHS010000004.1"/>
</dbReference>
<dbReference type="PANTHER" id="PTHR21015">
    <property type="entry name" value="UDP-N-ACETYLGLUCOSAMINE--N-ACETYLMURAMYL-(PENTAPEPTIDE) PYROPHOSPHORYL-UNDECAPRENOL N-ACETYLGLUCOSAMINE TRANSFERASE 1"/>
    <property type="match status" value="1"/>
</dbReference>
<dbReference type="Gene3D" id="3.40.50.11190">
    <property type="match status" value="1"/>
</dbReference>
<dbReference type="Pfam" id="PF04101">
    <property type="entry name" value="Glyco_tran_28_C"/>
    <property type="match status" value="1"/>
</dbReference>
<sequence>MSEPMRVVVRADASREIGHGHIMRCLSLAAALRKRGAEVQFFSRAVEGHAFSTVGQAGFHCQPFSDNTPIPPCDWLVVDHYGLDAKWESAQRANARRILVIDDLANRQHDCDVLLDQNLNPEGPSRYLLWVPDDCQQLLGPHYALLQQNFAIERSGLLPRNGHIRKVLVCFGGSDMPDATGRVVDALSEAFPHLLLDVVAGAANTRAAQLQERCAWHPLITVSVAVNDMAQRMAHADLFIGAGGSMTWERAALGLPGITVSIASNQVMLCTALAARGAGIDLGPVEEFSIASLQFQVARLIDDAPRMRDMAEKLAALCDGRGARRVSKLMLELAQQG</sequence>
<protein>
    <submittedName>
        <fullName evidence="2">UDP-2,4-diacetamido-2,4, 6-trideoxy-beta-L-altropyranose hydrolase</fullName>
        <ecNumber evidence="2">3.6.1.57</ecNumber>
    </submittedName>
</protein>
<evidence type="ECO:0000313" key="3">
    <source>
        <dbReference type="Proteomes" id="UP001331561"/>
    </source>
</evidence>
<proteinExistence type="predicted"/>
<keyword evidence="2" id="KW-0378">Hydrolase</keyword>
<dbReference type="EC" id="3.6.1.57" evidence="2"/>
<feature type="domain" description="Glycosyl transferase family 28 C-terminal" evidence="1">
    <location>
        <begin position="226"/>
        <end position="313"/>
    </location>
</feature>
<evidence type="ECO:0000313" key="2">
    <source>
        <dbReference type="EMBL" id="MEC5388120.1"/>
    </source>
</evidence>
<dbReference type="PANTHER" id="PTHR21015:SF22">
    <property type="entry name" value="GLYCOSYLTRANSFERASE"/>
    <property type="match status" value="1"/>
</dbReference>
<dbReference type="NCBIfam" id="TIGR03590">
    <property type="entry name" value="PseG"/>
    <property type="match status" value="1"/>
</dbReference>
<accession>A0ABU6K8S9</accession>
<dbReference type="InterPro" id="IPR020023">
    <property type="entry name" value="PseG"/>
</dbReference>
<name>A0ABU6K8S9_9RHOO</name>
<dbReference type="SUPFAM" id="SSF53756">
    <property type="entry name" value="UDP-Glycosyltransferase/glycogen phosphorylase"/>
    <property type="match status" value="1"/>
</dbReference>
<dbReference type="Gene3D" id="3.40.50.2000">
    <property type="entry name" value="Glycogen Phosphorylase B"/>
    <property type="match status" value="1"/>
</dbReference>